<dbReference type="InterPro" id="IPR036962">
    <property type="entry name" value="Glyco_hydro_3_N_sf"/>
</dbReference>
<evidence type="ECO:0000256" key="3">
    <source>
        <dbReference type="ARBA" id="ARBA00012663"/>
    </source>
</evidence>
<dbReference type="Proteomes" id="UP000318478">
    <property type="component" value="Unassembled WGS sequence"/>
</dbReference>
<protein>
    <recommendedName>
        <fullName evidence="3">beta-N-acetylhexosaminidase</fullName>
        <ecNumber evidence="3">3.2.1.52</ecNumber>
    </recommendedName>
</protein>
<dbReference type="PANTHER" id="PTHR30480">
    <property type="entry name" value="BETA-HEXOSAMINIDASE-RELATED"/>
    <property type="match status" value="1"/>
</dbReference>
<dbReference type="InterPro" id="IPR050226">
    <property type="entry name" value="NagZ_Beta-hexosaminidase"/>
</dbReference>
<evidence type="ECO:0000313" key="8">
    <source>
        <dbReference type="Proteomes" id="UP000318478"/>
    </source>
</evidence>
<comment type="catalytic activity">
    <reaction evidence="1">
        <text>Hydrolysis of terminal non-reducing N-acetyl-D-hexosamine residues in N-acetyl-beta-D-hexosaminides.</text>
        <dbReference type="EC" id="3.2.1.52"/>
    </reaction>
</comment>
<evidence type="ECO:0000256" key="2">
    <source>
        <dbReference type="ARBA" id="ARBA00005336"/>
    </source>
</evidence>
<dbReference type="Pfam" id="PF00933">
    <property type="entry name" value="Glyco_hydro_3"/>
    <property type="match status" value="1"/>
</dbReference>
<dbReference type="GO" id="GO:0009254">
    <property type="term" value="P:peptidoglycan turnover"/>
    <property type="evidence" value="ECO:0007669"/>
    <property type="project" value="TreeGrafter"/>
</dbReference>
<feature type="domain" description="Glycoside hydrolase family 3 N-terminal" evidence="6">
    <location>
        <begin position="10"/>
        <end position="333"/>
    </location>
</feature>
<keyword evidence="4" id="KW-0378">Hydrolase</keyword>
<comment type="similarity">
    <text evidence="2">Belongs to the glycosyl hydrolase 3 family.</text>
</comment>
<dbReference type="InterPro" id="IPR017853">
    <property type="entry name" value="GH"/>
</dbReference>
<dbReference type="Gene3D" id="3.20.20.300">
    <property type="entry name" value="Glycoside hydrolase, family 3, N-terminal domain"/>
    <property type="match status" value="1"/>
</dbReference>
<comment type="caution">
    <text evidence="7">The sequence shown here is derived from an EMBL/GenBank/DDBJ whole genome shotgun (WGS) entry which is preliminary data.</text>
</comment>
<evidence type="ECO:0000256" key="4">
    <source>
        <dbReference type="ARBA" id="ARBA00022801"/>
    </source>
</evidence>
<dbReference type="EMBL" id="SJPO01000002">
    <property type="protein sequence ID" value="TWT78433.1"/>
    <property type="molecule type" value="Genomic_DNA"/>
</dbReference>
<keyword evidence="8" id="KW-1185">Reference proteome</keyword>
<dbReference type="EC" id="3.2.1.52" evidence="3"/>
<evidence type="ECO:0000256" key="1">
    <source>
        <dbReference type="ARBA" id="ARBA00001231"/>
    </source>
</evidence>
<dbReference type="RefSeq" id="WP_146584887.1">
    <property type="nucleotide sequence ID" value="NZ_SJPO01000002.1"/>
</dbReference>
<evidence type="ECO:0000313" key="7">
    <source>
        <dbReference type="EMBL" id="TWT78433.1"/>
    </source>
</evidence>
<keyword evidence="7" id="KW-0449">Lipoprotein</keyword>
<evidence type="ECO:0000259" key="6">
    <source>
        <dbReference type="Pfam" id="PF00933"/>
    </source>
</evidence>
<sequence length="516" mass="54114">MTTTVEQLSLEEKIAQLVFVRMGSNLPPIVTASDDEERVAALLEDCPVGGLLLFNGVWPEVRASLGRLQAKVKTPLLVSADLERGAGQQLAGLTVFPHARAFAELGEQTQADLRRAIEITAEEALQAGVQILFAPVADANTNPKNPIIATRAYGEEPAAVAELVATVVDAMNSAGALAAAKHFPGHGDTSQDSHAELPSVDHPAEVLHRQELVPFRAAIAAGVPLIMSAHVCYPALDPSGEPATFSKAILTDLLRGELGFEGAVCSDSLLMAGATGRYESEAEMAAAALTAGVDLLLDLAHPVATVREMSAMVERGDLPLERVDEALGRVMRLKERVAGVTPFSPEIGAEQRDANRVFAAAAAEGAIRIFGDGPPPTLDPKKSTTVVLTKPFNLPTDPAKQPLADAIGQLLPGAQYFEFGPEIDQVAADAAVAAAADSDQVLLAVIAKPAAWHAFGMTDDQRRLAERLAADTKTIVASLGVPTILADFPADRPKLCTFSDVPASQQALARKLCGGA</sequence>
<name>A0A5C5YUV6_9BACT</name>
<reference evidence="7 8" key="1">
    <citation type="submission" date="2019-02" db="EMBL/GenBank/DDBJ databases">
        <title>Deep-cultivation of Planctomycetes and their phenomic and genomic characterization uncovers novel biology.</title>
        <authorList>
            <person name="Wiegand S."/>
            <person name="Jogler M."/>
            <person name="Boedeker C."/>
            <person name="Pinto D."/>
            <person name="Vollmers J."/>
            <person name="Rivas-Marin E."/>
            <person name="Kohn T."/>
            <person name="Peeters S.H."/>
            <person name="Heuer A."/>
            <person name="Rast P."/>
            <person name="Oberbeckmann S."/>
            <person name="Bunk B."/>
            <person name="Jeske O."/>
            <person name="Meyerdierks A."/>
            <person name="Storesund J.E."/>
            <person name="Kallscheuer N."/>
            <person name="Luecker S."/>
            <person name="Lage O.M."/>
            <person name="Pohl T."/>
            <person name="Merkel B.J."/>
            <person name="Hornburger P."/>
            <person name="Mueller R.-W."/>
            <person name="Bruemmer F."/>
            <person name="Labrenz M."/>
            <person name="Spormann A.M."/>
            <person name="Op Den Camp H."/>
            <person name="Overmann J."/>
            <person name="Amann R."/>
            <person name="Jetten M.S.M."/>
            <person name="Mascher T."/>
            <person name="Medema M.H."/>
            <person name="Devos D.P."/>
            <person name="Kaster A.-K."/>
            <person name="Ovreas L."/>
            <person name="Rohde M."/>
            <person name="Galperin M.Y."/>
            <person name="Jogler C."/>
        </authorList>
    </citation>
    <scope>NUCLEOTIDE SEQUENCE [LARGE SCALE GENOMIC DNA]</scope>
    <source>
        <strain evidence="7 8">Pla123a</strain>
    </source>
</reference>
<organism evidence="7 8">
    <name type="scientific">Posidoniimonas polymericola</name>
    <dbReference type="NCBI Taxonomy" id="2528002"/>
    <lineage>
        <taxon>Bacteria</taxon>
        <taxon>Pseudomonadati</taxon>
        <taxon>Planctomycetota</taxon>
        <taxon>Planctomycetia</taxon>
        <taxon>Pirellulales</taxon>
        <taxon>Lacipirellulaceae</taxon>
        <taxon>Posidoniimonas</taxon>
    </lineage>
</organism>
<proteinExistence type="inferred from homology"/>
<keyword evidence="5" id="KW-0326">Glycosidase</keyword>
<accession>A0A5C5YUV6</accession>
<dbReference type="OrthoDB" id="9805821at2"/>
<dbReference type="GO" id="GO:0004563">
    <property type="term" value="F:beta-N-acetylhexosaminidase activity"/>
    <property type="evidence" value="ECO:0007669"/>
    <property type="project" value="UniProtKB-EC"/>
</dbReference>
<gene>
    <name evidence="7" type="primary">ybbD</name>
    <name evidence="7" type="ORF">Pla123a_12250</name>
</gene>
<dbReference type="InterPro" id="IPR001764">
    <property type="entry name" value="Glyco_hydro_3_N"/>
</dbReference>
<dbReference type="PANTHER" id="PTHR30480:SF13">
    <property type="entry name" value="BETA-HEXOSAMINIDASE"/>
    <property type="match status" value="1"/>
</dbReference>
<dbReference type="AlphaFoldDB" id="A0A5C5YUV6"/>
<dbReference type="SUPFAM" id="SSF51445">
    <property type="entry name" value="(Trans)glycosidases"/>
    <property type="match status" value="1"/>
</dbReference>
<evidence type="ECO:0000256" key="5">
    <source>
        <dbReference type="ARBA" id="ARBA00023295"/>
    </source>
</evidence>
<dbReference type="GO" id="GO:0005975">
    <property type="term" value="P:carbohydrate metabolic process"/>
    <property type="evidence" value="ECO:0007669"/>
    <property type="project" value="InterPro"/>
</dbReference>